<dbReference type="InterPro" id="IPR032711">
    <property type="entry name" value="SoxY"/>
</dbReference>
<dbReference type="Proteomes" id="UP000661507">
    <property type="component" value="Unassembled WGS sequence"/>
</dbReference>
<dbReference type="Pfam" id="PF13501">
    <property type="entry name" value="SoxY"/>
    <property type="match status" value="1"/>
</dbReference>
<evidence type="ECO:0000259" key="2">
    <source>
        <dbReference type="Pfam" id="PF13501"/>
    </source>
</evidence>
<dbReference type="InterPro" id="IPR038162">
    <property type="entry name" value="SoxY_sf"/>
</dbReference>
<dbReference type="InterPro" id="IPR016568">
    <property type="entry name" value="Sulphur_oxidation_SoxY"/>
</dbReference>
<evidence type="ECO:0000313" key="3">
    <source>
        <dbReference type="EMBL" id="GGJ11052.1"/>
    </source>
</evidence>
<proteinExistence type="predicted"/>
<keyword evidence="1" id="KW-0732">Signal</keyword>
<sequence length="157" mass="16433">METRMNTVATPTRRGMLALAAGGVAISLLPLPASAQLAAPTQAAVDRIRGNRTLEEGRVTLRLPPIAENGNTVPLTVSVESPMTAADHVKTIHVFADKNPTPDIAVFHLTPALGRASADTRIRLGQTQDVVAIAEMSDGKLFMTRAEVKVTIGGCGG</sequence>
<organism evidence="3 4">
    <name type="scientific">Neoroseomonas lacus</name>
    <dbReference type="NCBI Taxonomy" id="287609"/>
    <lineage>
        <taxon>Bacteria</taxon>
        <taxon>Pseudomonadati</taxon>
        <taxon>Pseudomonadota</taxon>
        <taxon>Alphaproteobacteria</taxon>
        <taxon>Acetobacterales</taxon>
        <taxon>Acetobacteraceae</taxon>
        <taxon>Neoroseomonas</taxon>
    </lineage>
</organism>
<feature type="domain" description="Ig-like SoxY" evidence="2">
    <location>
        <begin position="50"/>
        <end position="155"/>
    </location>
</feature>
<dbReference type="NCBIfam" id="TIGR04488">
    <property type="entry name" value="SoxY_true_GGCGG"/>
    <property type="match status" value="1"/>
</dbReference>
<feature type="signal peptide" evidence="1">
    <location>
        <begin position="1"/>
        <end position="35"/>
    </location>
</feature>
<accession>A0A917KF65</accession>
<evidence type="ECO:0000313" key="4">
    <source>
        <dbReference type="Proteomes" id="UP000661507"/>
    </source>
</evidence>
<evidence type="ECO:0000256" key="1">
    <source>
        <dbReference type="SAM" id="SignalP"/>
    </source>
</evidence>
<name>A0A917KF65_9PROT</name>
<dbReference type="AlphaFoldDB" id="A0A917KF65"/>
<gene>
    <name evidence="3" type="primary">soxY</name>
    <name evidence="3" type="ORF">GCM10011320_17720</name>
</gene>
<dbReference type="PROSITE" id="PS51318">
    <property type="entry name" value="TAT"/>
    <property type="match status" value="1"/>
</dbReference>
<dbReference type="PIRSF" id="PIRSF010312">
    <property type="entry name" value="Sulphur_oxidation_SoxY"/>
    <property type="match status" value="1"/>
</dbReference>
<dbReference type="Gene3D" id="2.60.40.2470">
    <property type="entry name" value="SoxY domain"/>
    <property type="match status" value="1"/>
</dbReference>
<dbReference type="EMBL" id="BMKW01000004">
    <property type="protein sequence ID" value="GGJ11052.1"/>
    <property type="molecule type" value="Genomic_DNA"/>
</dbReference>
<reference evidence="3" key="2">
    <citation type="submission" date="2020-09" db="EMBL/GenBank/DDBJ databases">
        <authorList>
            <person name="Sun Q."/>
            <person name="Zhou Y."/>
        </authorList>
    </citation>
    <scope>NUCLEOTIDE SEQUENCE</scope>
    <source>
        <strain evidence="3">CGMCC 1.3617</strain>
    </source>
</reference>
<reference evidence="3" key="1">
    <citation type="journal article" date="2014" name="Int. J. Syst. Evol. Microbiol.">
        <title>Complete genome sequence of Corynebacterium casei LMG S-19264T (=DSM 44701T), isolated from a smear-ripened cheese.</title>
        <authorList>
            <consortium name="US DOE Joint Genome Institute (JGI-PGF)"/>
            <person name="Walter F."/>
            <person name="Albersmeier A."/>
            <person name="Kalinowski J."/>
            <person name="Ruckert C."/>
        </authorList>
    </citation>
    <scope>NUCLEOTIDE SEQUENCE</scope>
    <source>
        <strain evidence="3">CGMCC 1.3617</strain>
    </source>
</reference>
<comment type="caution">
    <text evidence="3">The sequence shown here is derived from an EMBL/GenBank/DDBJ whole genome shotgun (WGS) entry which is preliminary data.</text>
</comment>
<keyword evidence="4" id="KW-1185">Reference proteome</keyword>
<dbReference type="InterPro" id="IPR006311">
    <property type="entry name" value="TAT_signal"/>
</dbReference>
<feature type="chain" id="PRO_5036804076" evidence="1">
    <location>
        <begin position="36"/>
        <end position="157"/>
    </location>
</feature>
<protein>
    <submittedName>
        <fullName evidence="3">Thiosulfate oxidation carrier protein SoxY</fullName>
    </submittedName>
</protein>